<keyword evidence="1" id="KW-0732">Signal</keyword>
<accession>A0A931BU25</accession>
<comment type="caution">
    <text evidence="2">The sequence shown here is derived from an EMBL/GenBank/DDBJ whole genome shotgun (WGS) entry which is preliminary data.</text>
</comment>
<evidence type="ECO:0000313" key="3">
    <source>
        <dbReference type="Proteomes" id="UP000599312"/>
    </source>
</evidence>
<evidence type="ECO:0000256" key="1">
    <source>
        <dbReference type="SAM" id="SignalP"/>
    </source>
</evidence>
<dbReference type="EMBL" id="JADQDO010000010">
    <property type="protein sequence ID" value="MBF9235170.1"/>
    <property type="molecule type" value="Genomic_DNA"/>
</dbReference>
<dbReference type="Proteomes" id="UP000599312">
    <property type="component" value="Unassembled WGS sequence"/>
</dbReference>
<gene>
    <name evidence="2" type="ORF">I2H38_17490</name>
</gene>
<dbReference type="GO" id="GO:0042597">
    <property type="term" value="C:periplasmic space"/>
    <property type="evidence" value="ECO:0007669"/>
    <property type="project" value="InterPro"/>
</dbReference>
<proteinExistence type="predicted"/>
<feature type="signal peptide" evidence="1">
    <location>
        <begin position="1"/>
        <end position="23"/>
    </location>
</feature>
<organism evidence="2 3">
    <name type="scientific">Microvirga alba</name>
    <dbReference type="NCBI Taxonomy" id="2791025"/>
    <lineage>
        <taxon>Bacteria</taxon>
        <taxon>Pseudomonadati</taxon>
        <taxon>Pseudomonadota</taxon>
        <taxon>Alphaproteobacteria</taxon>
        <taxon>Hyphomicrobiales</taxon>
        <taxon>Methylobacteriaceae</taxon>
        <taxon>Microvirga</taxon>
    </lineage>
</organism>
<evidence type="ECO:0000313" key="2">
    <source>
        <dbReference type="EMBL" id="MBF9235170.1"/>
    </source>
</evidence>
<dbReference type="Pfam" id="PF07813">
    <property type="entry name" value="LTXXQ"/>
    <property type="match status" value="1"/>
</dbReference>
<reference evidence="2" key="1">
    <citation type="submission" date="2020-11" db="EMBL/GenBank/DDBJ databases">
        <authorList>
            <person name="Kim M.K."/>
        </authorList>
    </citation>
    <scope>NUCLEOTIDE SEQUENCE</scope>
    <source>
        <strain evidence="2">BT350</strain>
    </source>
</reference>
<keyword evidence="3" id="KW-1185">Reference proteome</keyword>
<sequence>MKRWIAGTLLVGTLLATGGVAMAQRGAMHPDGMGPMGRLSPEDMDAFRDAHIAALHAGLKLSPDQEKLWPPVEEAIRNLAKLHRDHMKMMQEGNVADEDTPRRIRALADRMSQGADALRKLSDAAAPLYATFDDAQKRRLRFLVRGMGMGMGMRSGAMMHDGHGMMPDMHEDDEEE</sequence>
<dbReference type="AlphaFoldDB" id="A0A931BU25"/>
<dbReference type="RefSeq" id="WP_196273160.1">
    <property type="nucleotide sequence ID" value="NZ_JADQDO010000010.1"/>
</dbReference>
<protein>
    <submittedName>
        <fullName evidence="2">Spy/CpxP family protein refolding chaperone</fullName>
    </submittedName>
</protein>
<dbReference type="InterPro" id="IPR012899">
    <property type="entry name" value="LTXXQ"/>
</dbReference>
<feature type="chain" id="PRO_5037366154" evidence="1">
    <location>
        <begin position="24"/>
        <end position="176"/>
    </location>
</feature>
<name>A0A931BU25_9HYPH</name>